<accession>A0A7D5F8X7</accession>
<dbReference type="Pfam" id="PF07859">
    <property type="entry name" value="Abhydrolase_3"/>
    <property type="match status" value="1"/>
</dbReference>
<reference evidence="3 4" key="1">
    <citation type="submission" date="2020-06" db="EMBL/GenBank/DDBJ databases">
        <authorList>
            <person name="Jo H."/>
        </authorList>
    </citation>
    <scope>NUCLEOTIDE SEQUENCE [LARGE SCALE GENOMIC DNA]</scope>
    <source>
        <strain evidence="3 4">I46</strain>
    </source>
</reference>
<protein>
    <submittedName>
        <fullName evidence="3">Alpha/beta hydrolase</fullName>
    </submittedName>
</protein>
<dbReference type="AlphaFoldDB" id="A0A7D5F8X7"/>
<evidence type="ECO:0000256" key="1">
    <source>
        <dbReference type="ARBA" id="ARBA00022801"/>
    </source>
</evidence>
<gene>
    <name evidence="3" type="ORF">HW566_06010</name>
</gene>
<sequence>MRRAQLTAPRWLVRLAVRVMPVPRSRSVRVSRARAASAGLRVYLPRGARSGAGLLWIHGGGLLFGDARQDEALCLSTAERLGMVVVSVNYRLAPEHPFPAAHDDVAAAWAWFVHHAGELGVDPHRLVIGGESAGGGLAAALVQRVRDEAGVQPRGQWLFAPMLDDRTAARSELDDRRHFVWDNASNREGWTAYLGSPPGSPDVPASASPARRSDLSGLPSTFLTWGDIELFAEEDRAYADALRAAGVPVTTDVVTGAPHGFENWGRKAPVAQALIARAQDWLRTTVHDAG</sequence>
<name>A0A7D5F8X7_9MICO</name>
<dbReference type="PANTHER" id="PTHR48081">
    <property type="entry name" value="AB HYDROLASE SUPERFAMILY PROTEIN C4A8.06C"/>
    <property type="match status" value="1"/>
</dbReference>
<dbReference type="Proteomes" id="UP000509638">
    <property type="component" value="Chromosome"/>
</dbReference>
<evidence type="ECO:0000259" key="2">
    <source>
        <dbReference type="Pfam" id="PF07859"/>
    </source>
</evidence>
<keyword evidence="1 3" id="KW-0378">Hydrolase</keyword>
<dbReference type="EMBL" id="CP058316">
    <property type="protein sequence ID" value="QLD13233.1"/>
    <property type="molecule type" value="Genomic_DNA"/>
</dbReference>
<dbReference type="Gene3D" id="3.40.50.1820">
    <property type="entry name" value="alpha/beta hydrolase"/>
    <property type="match status" value="1"/>
</dbReference>
<evidence type="ECO:0000313" key="4">
    <source>
        <dbReference type="Proteomes" id="UP000509638"/>
    </source>
</evidence>
<proteinExistence type="predicted"/>
<dbReference type="InterPro" id="IPR013094">
    <property type="entry name" value="AB_hydrolase_3"/>
</dbReference>
<feature type="domain" description="Alpha/beta hydrolase fold-3" evidence="2">
    <location>
        <begin position="54"/>
        <end position="262"/>
    </location>
</feature>
<dbReference type="PANTHER" id="PTHR48081:SF8">
    <property type="entry name" value="ALPHA_BETA HYDROLASE FOLD-3 DOMAIN-CONTAINING PROTEIN-RELATED"/>
    <property type="match status" value="1"/>
</dbReference>
<dbReference type="InterPro" id="IPR050300">
    <property type="entry name" value="GDXG_lipolytic_enzyme"/>
</dbReference>
<dbReference type="InterPro" id="IPR029058">
    <property type="entry name" value="AB_hydrolase_fold"/>
</dbReference>
<dbReference type="GO" id="GO:0016787">
    <property type="term" value="F:hydrolase activity"/>
    <property type="evidence" value="ECO:0007669"/>
    <property type="project" value="UniProtKB-KW"/>
</dbReference>
<organism evidence="3 4">
    <name type="scientific">Microbacterium oleivorans</name>
    <dbReference type="NCBI Taxonomy" id="273677"/>
    <lineage>
        <taxon>Bacteria</taxon>
        <taxon>Bacillati</taxon>
        <taxon>Actinomycetota</taxon>
        <taxon>Actinomycetes</taxon>
        <taxon>Micrococcales</taxon>
        <taxon>Microbacteriaceae</taxon>
        <taxon>Microbacterium</taxon>
    </lineage>
</organism>
<evidence type="ECO:0000313" key="3">
    <source>
        <dbReference type="EMBL" id="QLD13233.1"/>
    </source>
</evidence>
<dbReference type="SUPFAM" id="SSF53474">
    <property type="entry name" value="alpha/beta-Hydrolases"/>
    <property type="match status" value="1"/>
</dbReference>